<gene>
    <name evidence="2" type="ORF">EPA99_10465</name>
</gene>
<reference evidence="2 3" key="1">
    <citation type="submission" date="2019-01" db="EMBL/GenBank/DDBJ databases">
        <title>Pseudoxanthomonas composti sp. nov., isolated from compost.</title>
        <authorList>
            <person name="Yang G."/>
        </authorList>
    </citation>
    <scope>NUCLEOTIDE SEQUENCE [LARGE SCALE GENOMIC DNA]</scope>
    <source>
        <strain evidence="2 3">GSS15</strain>
    </source>
</reference>
<dbReference type="PANTHER" id="PTHR46623">
    <property type="entry name" value="CARBOXYMETHYLENEBUTENOLIDASE-RELATED"/>
    <property type="match status" value="1"/>
</dbReference>
<dbReference type="InterPro" id="IPR002925">
    <property type="entry name" value="Dienelactn_hydro"/>
</dbReference>
<name>A0A4Q1JU31_9GAMM</name>
<dbReference type="GO" id="GO:0016787">
    <property type="term" value="F:hydrolase activity"/>
    <property type="evidence" value="ECO:0007669"/>
    <property type="project" value="UniProtKB-KW"/>
</dbReference>
<organism evidence="2 3">
    <name type="scientific">Pseudoxanthomonas composti</name>
    <dbReference type="NCBI Taxonomy" id="2137479"/>
    <lineage>
        <taxon>Bacteria</taxon>
        <taxon>Pseudomonadati</taxon>
        <taxon>Pseudomonadota</taxon>
        <taxon>Gammaproteobacteria</taxon>
        <taxon>Lysobacterales</taxon>
        <taxon>Lysobacteraceae</taxon>
        <taxon>Pseudoxanthomonas</taxon>
    </lineage>
</organism>
<sequence length="223" mass="24078">MGQWITLTLPEGPVAAWQAEPTDAPRGGVIIVQEIFGVTAHIREVAERYAAQGYLAIAPAFFDLVEPGLELPYDDAGMQRGRQIVDQIGLDKAVAVVAAAAQAARTVIGDKAVATVGYCWGGTVALLSAQRLAMPAVSYYGGRNTQFLDQPLQAPVQFHFGERDAHITPDKVQAQREAWPDMDVFTYPADHAFNRDASPSVYDAPSAELAFGRALAFLRQHLG</sequence>
<dbReference type="EMBL" id="SAWZ01000005">
    <property type="protein sequence ID" value="RXR05177.1"/>
    <property type="molecule type" value="Genomic_DNA"/>
</dbReference>
<dbReference type="InterPro" id="IPR051049">
    <property type="entry name" value="Dienelactone_hydrolase-like"/>
</dbReference>
<dbReference type="PANTHER" id="PTHR46623:SF6">
    <property type="entry name" value="ALPHA_BETA-HYDROLASES SUPERFAMILY PROTEIN"/>
    <property type="match status" value="1"/>
</dbReference>
<evidence type="ECO:0000313" key="3">
    <source>
        <dbReference type="Proteomes" id="UP000289784"/>
    </source>
</evidence>
<proteinExistence type="predicted"/>
<comment type="caution">
    <text evidence="2">The sequence shown here is derived from an EMBL/GenBank/DDBJ whole genome shotgun (WGS) entry which is preliminary data.</text>
</comment>
<dbReference type="RefSeq" id="WP_129471181.1">
    <property type="nucleotide sequence ID" value="NZ_SAWZ01000005.1"/>
</dbReference>
<dbReference type="InterPro" id="IPR029058">
    <property type="entry name" value="AB_hydrolase_fold"/>
</dbReference>
<dbReference type="AlphaFoldDB" id="A0A4Q1JU31"/>
<keyword evidence="2" id="KW-0378">Hydrolase</keyword>
<feature type="domain" description="Dienelactone hydrolase" evidence="1">
    <location>
        <begin position="15"/>
        <end position="221"/>
    </location>
</feature>
<accession>A0A4Q1JU31</accession>
<evidence type="ECO:0000259" key="1">
    <source>
        <dbReference type="Pfam" id="PF01738"/>
    </source>
</evidence>
<dbReference type="OrthoDB" id="9787933at2"/>
<dbReference type="SUPFAM" id="SSF53474">
    <property type="entry name" value="alpha/beta-Hydrolases"/>
    <property type="match status" value="1"/>
</dbReference>
<dbReference type="Gene3D" id="3.40.50.1820">
    <property type="entry name" value="alpha/beta hydrolase"/>
    <property type="match status" value="1"/>
</dbReference>
<dbReference type="Proteomes" id="UP000289784">
    <property type="component" value="Unassembled WGS sequence"/>
</dbReference>
<dbReference type="Pfam" id="PF01738">
    <property type="entry name" value="DLH"/>
    <property type="match status" value="1"/>
</dbReference>
<evidence type="ECO:0000313" key="2">
    <source>
        <dbReference type="EMBL" id="RXR05177.1"/>
    </source>
</evidence>
<keyword evidence="3" id="KW-1185">Reference proteome</keyword>
<protein>
    <submittedName>
        <fullName evidence="2">Dienelactone hydrolase family protein</fullName>
    </submittedName>
</protein>